<dbReference type="SMART" id="SM00700">
    <property type="entry name" value="JHBP"/>
    <property type="match status" value="1"/>
</dbReference>
<evidence type="ECO:0000313" key="1">
    <source>
        <dbReference type="EMBL" id="EFN81435.1"/>
    </source>
</evidence>
<gene>
    <name evidence="1" type="ORF">EAI_04922</name>
</gene>
<dbReference type="EMBL" id="GL450153">
    <property type="protein sequence ID" value="EFN81435.1"/>
    <property type="molecule type" value="Genomic_DNA"/>
</dbReference>
<dbReference type="OrthoDB" id="8196554at2759"/>
<reference evidence="1 2" key="1">
    <citation type="journal article" date="2010" name="Science">
        <title>Genomic comparison of the ants Camponotus floridanus and Harpegnathos saltator.</title>
        <authorList>
            <person name="Bonasio R."/>
            <person name="Zhang G."/>
            <person name="Ye C."/>
            <person name="Mutti N.S."/>
            <person name="Fang X."/>
            <person name="Qin N."/>
            <person name="Donahue G."/>
            <person name="Yang P."/>
            <person name="Li Q."/>
            <person name="Li C."/>
            <person name="Zhang P."/>
            <person name="Huang Z."/>
            <person name="Berger S.L."/>
            <person name="Reinberg D."/>
            <person name="Wang J."/>
            <person name="Liebig J."/>
        </authorList>
    </citation>
    <scope>NUCLEOTIDE SEQUENCE [LARGE SCALE GENOMIC DNA]</scope>
    <source>
        <strain evidence="1 2">R22 G/1</strain>
    </source>
</reference>
<dbReference type="Pfam" id="PF06585">
    <property type="entry name" value="JHBP"/>
    <property type="match status" value="1"/>
</dbReference>
<dbReference type="InParanoid" id="E2BS97"/>
<evidence type="ECO:0008006" key="3">
    <source>
        <dbReference type="Google" id="ProtNLM"/>
    </source>
</evidence>
<sequence length="253" mass="29370">MATAWAIPINDEQQQNNKDVMSILPDLYKCERERYAVQDCLPSSMLSIKSYLADGIQDLNVVPFEPFYVHELPLNFAHTRIRRMTFFNMTIYGLTDYKINNVVTNDEVSTITFEAYFLRLSTHSCYDIDYLQHDQYLTINGDRMNMHFSDVTATICIKGVFYNNTNGKEMFRVSKVLVKFSVKNAEFYAYPPNPNDVKTVNSMNDYMNNNSKEMAKDARLEINTIVAAIIEETANNIYTKFPIETLMPDYRPI</sequence>
<name>E2BS97_HARSA</name>
<evidence type="ECO:0000313" key="2">
    <source>
        <dbReference type="Proteomes" id="UP000008237"/>
    </source>
</evidence>
<dbReference type="InterPro" id="IPR038606">
    <property type="entry name" value="To_sf"/>
</dbReference>
<dbReference type="Gene3D" id="3.15.10.30">
    <property type="entry name" value="Haemolymph juvenile hormone binding protein"/>
    <property type="match status" value="1"/>
</dbReference>
<protein>
    <recommendedName>
        <fullName evidence="3">Circadian clock-controlled protein</fullName>
    </recommendedName>
</protein>
<dbReference type="PANTHER" id="PTHR11008:SF29">
    <property type="entry name" value="IP17226P"/>
    <property type="match status" value="1"/>
</dbReference>
<dbReference type="InterPro" id="IPR010562">
    <property type="entry name" value="Haemolymph_juvenile_hormone-bd"/>
</dbReference>
<dbReference type="PANTHER" id="PTHR11008">
    <property type="entry name" value="PROTEIN TAKEOUT-LIKE PROTEIN"/>
    <property type="match status" value="1"/>
</dbReference>
<proteinExistence type="predicted"/>
<organism evidence="2">
    <name type="scientific">Harpegnathos saltator</name>
    <name type="common">Jerdon's jumping ant</name>
    <dbReference type="NCBI Taxonomy" id="610380"/>
    <lineage>
        <taxon>Eukaryota</taxon>
        <taxon>Metazoa</taxon>
        <taxon>Ecdysozoa</taxon>
        <taxon>Arthropoda</taxon>
        <taxon>Hexapoda</taxon>
        <taxon>Insecta</taxon>
        <taxon>Pterygota</taxon>
        <taxon>Neoptera</taxon>
        <taxon>Endopterygota</taxon>
        <taxon>Hymenoptera</taxon>
        <taxon>Apocrita</taxon>
        <taxon>Aculeata</taxon>
        <taxon>Formicoidea</taxon>
        <taxon>Formicidae</taxon>
        <taxon>Ponerinae</taxon>
        <taxon>Ponerini</taxon>
        <taxon>Harpegnathos</taxon>
    </lineage>
</organism>
<keyword evidence="2" id="KW-1185">Reference proteome</keyword>
<accession>E2BS97</accession>
<dbReference type="Proteomes" id="UP000008237">
    <property type="component" value="Unassembled WGS sequence"/>
</dbReference>
<dbReference type="AlphaFoldDB" id="E2BS97"/>
<dbReference type="GO" id="GO:0005615">
    <property type="term" value="C:extracellular space"/>
    <property type="evidence" value="ECO:0007669"/>
    <property type="project" value="TreeGrafter"/>
</dbReference>